<reference evidence="7 8" key="1">
    <citation type="submission" date="2019-02" db="EMBL/GenBank/DDBJ databases">
        <title>Paenibacillus sp. nov., isolated from surface-sterilized tissue of Thalictrum simplex L.</title>
        <authorList>
            <person name="Tuo L."/>
        </authorList>
    </citation>
    <scope>NUCLEOTIDE SEQUENCE [LARGE SCALE GENOMIC DNA]</scope>
    <source>
        <strain evidence="7 8">N2SHLJ1</strain>
    </source>
</reference>
<gene>
    <name evidence="7" type="ORF">EYB31_08415</name>
</gene>
<keyword evidence="2" id="KW-0238">DNA-binding</keyword>
<dbReference type="PANTHER" id="PTHR43280">
    <property type="entry name" value="ARAC-FAMILY TRANSCRIPTIONAL REGULATOR"/>
    <property type="match status" value="1"/>
</dbReference>
<evidence type="ECO:0000256" key="1">
    <source>
        <dbReference type="ARBA" id="ARBA00023015"/>
    </source>
</evidence>
<dbReference type="InterPro" id="IPR011006">
    <property type="entry name" value="CheY-like_superfamily"/>
</dbReference>
<dbReference type="AlphaFoldDB" id="A0A4Q9DU30"/>
<dbReference type="PROSITE" id="PS00041">
    <property type="entry name" value="HTH_ARAC_FAMILY_1"/>
    <property type="match status" value="1"/>
</dbReference>
<accession>A0A4Q9DU30</accession>
<feature type="domain" description="HTH araC/xylS-type" evidence="5">
    <location>
        <begin position="404"/>
        <end position="502"/>
    </location>
</feature>
<dbReference type="InterPro" id="IPR009057">
    <property type="entry name" value="Homeodomain-like_sf"/>
</dbReference>
<dbReference type="OrthoDB" id="2500628at2"/>
<evidence type="ECO:0000313" key="7">
    <source>
        <dbReference type="EMBL" id="TBL80428.1"/>
    </source>
</evidence>
<feature type="domain" description="Response regulatory" evidence="6">
    <location>
        <begin position="2"/>
        <end position="118"/>
    </location>
</feature>
<dbReference type="InterPro" id="IPR018060">
    <property type="entry name" value="HTH_AraC"/>
</dbReference>
<keyword evidence="1" id="KW-0805">Transcription regulation</keyword>
<dbReference type="EMBL" id="SIRE01000005">
    <property type="protein sequence ID" value="TBL80428.1"/>
    <property type="molecule type" value="Genomic_DNA"/>
</dbReference>
<feature type="modified residue" description="4-aspartylphosphate" evidence="4">
    <location>
        <position position="53"/>
    </location>
</feature>
<dbReference type="RefSeq" id="WP_131012841.1">
    <property type="nucleotide sequence ID" value="NZ_SIRE01000005.1"/>
</dbReference>
<dbReference type="Gene3D" id="3.40.50.2300">
    <property type="match status" value="1"/>
</dbReference>
<dbReference type="GO" id="GO:0003700">
    <property type="term" value="F:DNA-binding transcription factor activity"/>
    <property type="evidence" value="ECO:0007669"/>
    <property type="project" value="InterPro"/>
</dbReference>
<protein>
    <submittedName>
        <fullName evidence="7">Response regulator</fullName>
    </submittedName>
</protein>
<keyword evidence="8" id="KW-1185">Reference proteome</keyword>
<keyword evidence="3" id="KW-0804">Transcription</keyword>
<sequence>MNIFVVEDERWALAELAELMKSYEPDHRIYVFETGDDALSAAGNIHPHLVITDINMPGIDGLELIEHLHRMDPAIKSMILSVHDQFEYARQGMKFGVFDYLLKPVKKDALYKAVDQAIGHITSDSKRSEEWLNGSIAQMLLTADTPDYDVLRSVNRAAYFIILLHLDTESSAVKGWKDTWIHARDLKKRFAAAYCAEEEVVCVDLDSRTRVLLIPVVDAARTDSVKQNAASLFQQLQLLPVPAHVGYEVKPETATLYARFSELKQRMDEHISFGMPTFLEPGVNRPDADLSGLWDKVRLMEAQYKKGDMLKAQAVLRQLLAELERKQISRRQLKLFIHDMLYSLKYSLYAAKNGMVILNDLQEDTAMLNGTAGYEQLLEWLHDKIVHLYCGAEPKDLNPKGLIPVLLQLIHSNYRENISLQQFAADHHVSLGYLSRMFKSQTGTTFSEYVTGYRIRKAKELLSGGVERLQEVSLLVGYEDSKHFSMLFKKIVGESPIAYARRNAAKQTLTNRKNHPL</sequence>
<dbReference type="InterPro" id="IPR001789">
    <property type="entry name" value="Sig_transdc_resp-reg_receiver"/>
</dbReference>
<dbReference type="CDD" id="cd17536">
    <property type="entry name" value="REC_YesN-like"/>
    <property type="match status" value="1"/>
</dbReference>
<dbReference type="SUPFAM" id="SSF46689">
    <property type="entry name" value="Homeodomain-like"/>
    <property type="match status" value="2"/>
</dbReference>
<organism evidence="7 8">
    <name type="scientific">Paenibacillus thalictri</name>
    <dbReference type="NCBI Taxonomy" id="2527873"/>
    <lineage>
        <taxon>Bacteria</taxon>
        <taxon>Bacillati</taxon>
        <taxon>Bacillota</taxon>
        <taxon>Bacilli</taxon>
        <taxon>Bacillales</taxon>
        <taxon>Paenibacillaceae</taxon>
        <taxon>Paenibacillus</taxon>
    </lineage>
</organism>
<evidence type="ECO:0000259" key="6">
    <source>
        <dbReference type="PROSITE" id="PS50110"/>
    </source>
</evidence>
<evidence type="ECO:0000256" key="3">
    <source>
        <dbReference type="ARBA" id="ARBA00023163"/>
    </source>
</evidence>
<dbReference type="PROSITE" id="PS01124">
    <property type="entry name" value="HTH_ARAC_FAMILY_2"/>
    <property type="match status" value="1"/>
</dbReference>
<comment type="caution">
    <text evidence="7">The sequence shown here is derived from an EMBL/GenBank/DDBJ whole genome shotgun (WGS) entry which is preliminary data.</text>
</comment>
<evidence type="ECO:0000259" key="5">
    <source>
        <dbReference type="PROSITE" id="PS01124"/>
    </source>
</evidence>
<dbReference type="Gene3D" id="1.10.10.60">
    <property type="entry name" value="Homeodomain-like"/>
    <property type="match status" value="2"/>
</dbReference>
<dbReference type="PANTHER" id="PTHR43280:SF28">
    <property type="entry name" value="HTH-TYPE TRANSCRIPTIONAL ACTIVATOR RHAS"/>
    <property type="match status" value="1"/>
</dbReference>
<dbReference type="GO" id="GO:0043565">
    <property type="term" value="F:sequence-specific DNA binding"/>
    <property type="evidence" value="ECO:0007669"/>
    <property type="project" value="InterPro"/>
</dbReference>
<dbReference type="InterPro" id="IPR018062">
    <property type="entry name" value="HTH_AraC-typ_CS"/>
</dbReference>
<dbReference type="Pfam" id="PF12833">
    <property type="entry name" value="HTH_18"/>
    <property type="match status" value="1"/>
</dbReference>
<dbReference type="SUPFAM" id="SSF52172">
    <property type="entry name" value="CheY-like"/>
    <property type="match status" value="1"/>
</dbReference>
<proteinExistence type="predicted"/>
<evidence type="ECO:0000256" key="4">
    <source>
        <dbReference type="PROSITE-ProRule" id="PRU00169"/>
    </source>
</evidence>
<name>A0A4Q9DU30_9BACL</name>
<dbReference type="SMART" id="SM00448">
    <property type="entry name" value="REC"/>
    <property type="match status" value="1"/>
</dbReference>
<dbReference type="SMART" id="SM00342">
    <property type="entry name" value="HTH_ARAC"/>
    <property type="match status" value="1"/>
</dbReference>
<dbReference type="PROSITE" id="PS50110">
    <property type="entry name" value="RESPONSE_REGULATORY"/>
    <property type="match status" value="1"/>
</dbReference>
<dbReference type="Pfam" id="PF00072">
    <property type="entry name" value="Response_reg"/>
    <property type="match status" value="1"/>
</dbReference>
<evidence type="ECO:0000313" key="8">
    <source>
        <dbReference type="Proteomes" id="UP000293142"/>
    </source>
</evidence>
<dbReference type="GO" id="GO:0000160">
    <property type="term" value="P:phosphorelay signal transduction system"/>
    <property type="evidence" value="ECO:0007669"/>
    <property type="project" value="InterPro"/>
</dbReference>
<evidence type="ECO:0000256" key="2">
    <source>
        <dbReference type="ARBA" id="ARBA00023125"/>
    </source>
</evidence>
<keyword evidence="4" id="KW-0597">Phosphoprotein</keyword>
<dbReference type="Proteomes" id="UP000293142">
    <property type="component" value="Unassembled WGS sequence"/>
</dbReference>